<dbReference type="RefSeq" id="WP_185675903.1">
    <property type="nucleotide sequence ID" value="NZ_JACHVB010000035.1"/>
</dbReference>
<dbReference type="AlphaFoldDB" id="A0A842HHB6"/>
<reference evidence="1 2" key="1">
    <citation type="submission" date="2020-07" db="EMBL/GenBank/DDBJ databases">
        <authorList>
            <person name="Feng X."/>
        </authorList>
    </citation>
    <scope>NUCLEOTIDE SEQUENCE [LARGE SCALE GENOMIC DNA]</scope>
    <source>
        <strain evidence="1 2">JCM31066</strain>
    </source>
</reference>
<gene>
    <name evidence="1" type="ORF">H5P28_11780</name>
</gene>
<keyword evidence="2" id="KW-1185">Reference proteome</keyword>
<proteinExistence type="predicted"/>
<sequence length="67" mass="7628">MKDLPEYHIGERVFHRAKGEPGVVIAIIDYGDHYRYRVAFEVKNGELDCVQTELTREQFEGAGSSAE</sequence>
<accession>A0A842HHB6</accession>
<protein>
    <recommendedName>
        <fullName evidence="3">DUF4926 domain-containing protein</fullName>
    </recommendedName>
</protein>
<evidence type="ECO:0000313" key="1">
    <source>
        <dbReference type="EMBL" id="MBC2594937.1"/>
    </source>
</evidence>
<name>A0A842HHB6_9BACT</name>
<dbReference type="EMBL" id="JACHVB010000035">
    <property type="protein sequence ID" value="MBC2594937.1"/>
    <property type="molecule type" value="Genomic_DNA"/>
</dbReference>
<organism evidence="1 2">
    <name type="scientific">Ruficoccus amylovorans</name>
    <dbReference type="NCBI Taxonomy" id="1804625"/>
    <lineage>
        <taxon>Bacteria</taxon>
        <taxon>Pseudomonadati</taxon>
        <taxon>Verrucomicrobiota</taxon>
        <taxon>Opitutia</taxon>
        <taxon>Puniceicoccales</taxon>
        <taxon>Cerasicoccaceae</taxon>
        <taxon>Ruficoccus</taxon>
    </lineage>
</organism>
<dbReference type="Proteomes" id="UP000546464">
    <property type="component" value="Unassembled WGS sequence"/>
</dbReference>
<evidence type="ECO:0008006" key="3">
    <source>
        <dbReference type="Google" id="ProtNLM"/>
    </source>
</evidence>
<comment type="caution">
    <text evidence="1">The sequence shown here is derived from an EMBL/GenBank/DDBJ whole genome shotgun (WGS) entry which is preliminary data.</text>
</comment>
<evidence type="ECO:0000313" key="2">
    <source>
        <dbReference type="Proteomes" id="UP000546464"/>
    </source>
</evidence>